<evidence type="ECO:0000313" key="5">
    <source>
        <dbReference type="Proteomes" id="UP000826573"/>
    </source>
</evidence>
<dbReference type="InterPro" id="IPR036291">
    <property type="entry name" value="NAD(P)-bd_dom_sf"/>
</dbReference>
<dbReference type="CDD" id="cd05259">
    <property type="entry name" value="PCBER_SDR_a"/>
    <property type="match status" value="1"/>
</dbReference>
<comment type="caution">
    <text evidence="4">The sequence shown here is derived from an EMBL/GenBank/DDBJ whole genome shotgun (WGS) entry which is preliminary data.</text>
</comment>
<keyword evidence="2" id="KW-0560">Oxidoreductase</keyword>
<proteinExistence type="predicted"/>
<name>A0A9P8HM57_9HYPO</name>
<evidence type="ECO:0000256" key="1">
    <source>
        <dbReference type="ARBA" id="ARBA00022857"/>
    </source>
</evidence>
<evidence type="ECO:0000256" key="2">
    <source>
        <dbReference type="ARBA" id="ARBA00023002"/>
    </source>
</evidence>
<dbReference type="Pfam" id="PF05368">
    <property type="entry name" value="NmrA"/>
    <property type="match status" value="1"/>
</dbReference>
<keyword evidence="1" id="KW-0521">NADP</keyword>
<dbReference type="PANTHER" id="PTHR47706">
    <property type="entry name" value="NMRA-LIKE FAMILY PROTEIN"/>
    <property type="match status" value="1"/>
</dbReference>
<evidence type="ECO:0000259" key="3">
    <source>
        <dbReference type="Pfam" id="PF05368"/>
    </source>
</evidence>
<dbReference type="Gene3D" id="3.40.50.720">
    <property type="entry name" value="NAD(P)-binding Rossmann-like Domain"/>
    <property type="match status" value="1"/>
</dbReference>
<dbReference type="InterPro" id="IPR008030">
    <property type="entry name" value="NmrA-like"/>
</dbReference>
<evidence type="ECO:0000313" key="4">
    <source>
        <dbReference type="EMBL" id="KAH0530238.1"/>
    </source>
</evidence>
<gene>
    <name evidence="4" type="ORF">TsFJ059_004888</name>
</gene>
<dbReference type="EMBL" id="JAIMJC010000002">
    <property type="protein sequence ID" value="KAH0530238.1"/>
    <property type="molecule type" value="Genomic_DNA"/>
</dbReference>
<dbReference type="Gene3D" id="3.90.25.10">
    <property type="entry name" value="UDP-galactose 4-epimerase, domain 1"/>
    <property type="match status" value="1"/>
</dbReference>
<dbReference type="PANTHER" id="PTHR47706:SF9">
    <property type="entry name" value="NMRA-LIKE DOMAIN-CONTAINING PROTEIN-RELATED"/>
    <property type="match status" value="1"/>
</dbReference>
<accession>A0A9P8HM57</accession>
<dbReference type="AlphaFoldDB" id="A0A9P8HM57"/>
<dbReference type="InterPro" id="IPR045312">
    <property type="entry name" value="PCBER-like"/>
</dbReference>
<keyword evidence="5" id="KW-1185">Reference proteome</keyword>
<organism evidence="4 5">
    <name type="scientific">Trichoderma semiorbis</name>
    <dbReference type="NCBI Taxonomy" id="1491008"/>
    <lineage>
        <taxon>Eukaryota</taxon>
        <taxon>Fungi</taxon>
        <taxon>Dikarya</taxon>
        <taxon>Ascomycota</taxon>
        <taxon>Pezizomycotina</taxon>
        <taxon>Sordariomycetes</taxon>
        <taxon>Hypocreomycetidae</taxon>
        <taxon>Hypocreales</taxon>
        <taxon>Hypocreaceae</taxon>
        <taxon>Trichoderma</taxon>
    </lineage>
</organism>
<dbReference type="Proteomes" id="UP000826573">
    <property type="component" value="Unassembled WGS sequence"/>
</dbReference>
<dbReference type="InterPro" id="IPR051609">
    <property type="entry name" value="NmrA/Isoflavone_reductase-like"/>
</dbReference>
<sequence>MIELVHDIVLRYCSMAQVNLPHQTSTFLQGPGLSVPISTLNTLPNPVCLIGANGTLGSVILRALVNANSFDVSVLQRSNSSSSTTFGPSVIRLVAGPDLAVDELTEVLKGQDAVIAAFPLGQGDQHLRLVEAAFNAGVKRFIPADFGSCDAGDAEPQKYLPLYRKKTAVREKCEALAAQDGKAFSWTTLVCGHFFDHGLRDGLLHFNFDTRTAQILDGGAIRASTSTLRRIAEATVRILERPVETRNRALYVQSFNPMQLEIVAALEKAMGEKWHIQHVDSKPYLEDAQKRLSSDDKKAVLIAIEDIVFVLGALDADWTKRDGFAMELLGLQDENLEDVVNEVVTAYRAETSSA</sequence>
<protein>
    <recommendedName>
        <fullName evidence="3">NmrA-like domain-containing protein</fullName>
    </recommendedName>
</protein>
<dbReference type="SUPFAM" id="SSF51735">
    <property type="entry name" value="NAD(P)-binding Rossmann-fold domains"/>
    <property type="match status" value="1"/>
</dbReference>
<reference evidence="4 5" key="1">
    <citation type="submission" date="2021-08" db="EMBL/GenBank/DDBJ databases">
        <title>The highly contiguous genome resource for Trichoderma semiorbis FJ059, a fungal antagonistic to plant pathogens.</title>
        <authorList>
            <person name="Liu T."/>
        </authorList>
    </citation>
    <scope>NUCLEOTIDE SEQUENCE [LARGE SCALE GENOMIC DNA]</scope>
    <source>
        <strain evidence="4 5">FJ059</strain>
    </source>
</reference>
<dbReference type="GO" id="GO:0016491">
    <property type="term" value="F:oxidoreductase activity"/>
    <property type="evidence" value="ECO:0007669"/>
    <property type="project" value="UniProtKB-KW"/>
</dbReference>
<feature type="domain" description="NmrA-like" evidence="3">
    <location>
        <begin position="47"/>
        <end position="280"/>
    </location>
</feature>